<dbReference type="Gene3D" id="1.10.40.60">
    <property type="entry name" value="EpsJ-like"/>
    <property type="match status" value="2"/>
</dbReference>
<evidence type="ECO:0000256" key="2">
    <source>
        <dbReference type="ARBA" id="ARBA00007246"/>
    </source>
</evidence>
<dbReference type="Proteomes" id="UP000228886">
    <property type="component" value="Unassembled WGS sequence"/>
</dbReference>
<evidence type="ECO:0000256" key="10">
    <source>
        <dbReference type="SAM" id="Phobius"/>
    </source>
</evidence>
<evidence type="ECO:0000256" key="7">
    <source>
        <dbReference type="ARBA" id="ARBA00022927"/>
    </source>
</evidence>
<dbReference type="AlphaFoldDB" id="A0A2M7EAT7"/>
<dbReference type="Pfam" id="PF03934">
    <property type="entry name" value="T2SSK"/>
    <property type="match status" value="1"/>
</dbReference>
<feature type="transmembrane region" description="Helical" evidence="10">
    <location>
        <begin position="6"/>
        <end position="27"/>
    </location>
</feature>
<dbReference type="InterPro" id="IPR005628">
    <property type="entry name" value="GspK"/>
</dbReference>
<dbReference type="PANTHER" id="PTHR38831">
    <property type="entry name" value="TYPE II SECRETION SYSTEM PROTEIN K"/>
    <property type="match status" value="1"/>
</dbReference>
<name>A0A2M7EAT7_9BACT</name>
<evidence type="ECO:0008006" key="15">
    <source>
        <dbReference type="Google" id="ProtNLM"/>
    </source>
</evidence>
<dbReference type="SUPFAM" id="SSF158544">
    <property type="entry name" value="GspK insert domain-like"/>
    <property type="match status" value="1"/>
</dbReference>
<evidence type="ECO:0000256" key="6">
    <source>
        <dbReference type="ARBA" id="ARBA00022692"/>
    </source>
</evidence>
<evidence type="ECO:0000313" key="13">
    <source>
        <dbReference type="EMBL" id="PIV64839.1"/>
    </source>
</evidence>
<comment type="similarity">
    <text evidence="2">Belongs to the GSP K family.</text>
</comment>
<dbReference type="EMBL" id="PETL01000007">
    <property type="protein sequence ID" value="PIV64839.1"/>
    <property type="molecule type" value="Genomic_DNA"/>
</dbReference>
<dbReference type="GO" id="GO:0009306">
    <property type="term" value="P:protein secretion"/>
    <property type="evidence" value="ECO:0007669"/>
    <property type="project" value="InterPro"/>
</dbReference>
<evidence type="ECO:0000256" key="8">
    <source>
        <dbReference type="ARBA" id="ARBA00022989"/>
    </source>
</evidence>
<evidence type="ECO:0000259" key="12">
    <source>
        <dbReference type="Pfam" id="PF21687"/>
    </source>
</evidence>
<keyword evidence="5" id="KW-0997">Cell inner membrane</keyword>
<comment type="caution">
    <text evidence="13">The sequence shown here is derived from an EMBL/GenBank/DDBJ whole genome shotgun (WGS) entry which is preliminary data.</text>
</comment>
<proteinExistence type="inferred from homology"/>
<evidence type="ECO:0000256" key="3">
    <source>
        <dbReference type="ARBA" id="ARBA00022448"/>
    </source>
</evidence>
<keyword evidence="9 10" id="KW-0472">Membrane</keyword>
<feature type="domain" description="T2SS protein K first SAM-like" evidence="12">
    <location>
        <begin position="97"/>
        <end position="177"/>
    </location>
</feature>
<dbReference type="InterPro" id="IPR038072">
    <property type="entry name" value="GspK_central_sf"/>
</dbReference>
<keyword evidence="8 10" id="KW-1133">Transmembrane helix</keyword>
<keyword evidence="3" id="KW-0813">Transport</keyword>
<gene>
    <name evidence="13" type="ORF">COS11_00095</name>
</gene>
<reference evidence="14" key="1">
    <citation type="submission" date="2017-09" db="EMBL/GenBank/DDBJ databases">
        <title>Depth-based differentiation of microbial function through sediment-hosted aquifers and enrichment of novel symbionts in the deep terrestrial subsurface.</title>
        <authorList>
            <person name="Probst A.J."/>
            <person name="Ladd B."/>
            <person name="Jarett J.K."/>
            <person name="Geller-Mcgrath D.E."/>
            <person name="Sieber C.M.K."/>
            <person name="Emerson J.B."/>
            <person name="Anantharaman K."/>
            <person name="Thomas B.C."/>
            <person name="Malmstrom R."/>
            <person name="Stieglmeier M."/>
            <person name="Klingl A."/>
            <person name="Woyke T."/>
            <person name="Ryan C.M."/>
            <person name="Banfield J.F."/>
        </authorList>
    </citation>
    <scope>NUCLEOTIDE SEQUENCE [LARGE SCALE GENOMIC DNA]</scope>
</reference>
<comment type="subcellular location">
    <subcellularLocation>
        <location evidence="1">Cell inner membrane</location>
    </subcellularLocation>
</comment>
<dbReference type="PANTHER" id="PTHR38831:SF2">
    <property type="entry name" value="TYPE II SECRETION SYSTEM PROTEIN K"/>
    <property type="match status" value="1"/>
</dbReference>
<dbReference type="InterPro" id="IPR049031">
    <property type="entry name" value="T2SSK_SAM-like_1st"/>
</dbReference>
<accession>A0A2M7EAT7</accession>
<evidence type="ECO:0000256" key="1">
    <source>
        <dbReference type="ARBA" id="ARBA00004533"/>
    </source>
</evidence>
<evidence type="ECO:0000256" key="5">
    <source>
        <dbReference type="ARBA" id="ARBA00022519"/>
    </source>
</evidence>
<sequence length="286" mass="32630">MKQGFILFLVLAMISILTIGVVSYNYWIRTKSVFANNAVFDLKTSYLAKAGINYAFFLLQNDQEPSDNLNEDWARIEPFTLGGGKVRVKITDESGKININRFKENRTILCRLFDVLELESGKIDAIADWIDADNIPLPDGAENEYYISLKHPYFCKNAPLDTIGELIMIKGMDRKILDDEEKGLINFLTMTSGNEININTAPSKVLEAILNNRALSERIISQREEKPFTNKTEIKDFLEPTKTDLFTCESNVFSLESTGIIPPHYQKKIKAIIQKNPLKILYYKVE</sequence>
<dbReference type="GO" id="GO:0005886">
    <property type="term" value="C:plasma membrane"/>
    <property type="evidence" value="ECO:0007669"/>
    <property type="project" value="UniProtKB-SubCell"/>
</dbReference>
<keyword evidence="4" id="KW-1003">Cell membrane</keyword>
<organism evidence="13 14">
    <name type="scientific">bacterium (Candidatus Ratteibacteria) CG01_land_8_20_14_3_00_40_19</name>
    <dbReference type="NCBI Taxonomy" id="2014290"/>
    <lineage>
        <taxon>Bacteria</taxon>
        <taxon>Candidatus Ratteibacteria</taxon>
    </lineage>
</organism>
<protein>
    <recommendedName>
        <fullName evidence="15">Type II secretion system protein K</fullName>
    </recommendedName>
</protein>
<evidence type="ECO:0000259" key="11">
    <source>
        <dbReference type="Pfam" id="PF03934"/>
    </source>
</evidence>
<feature type="domain" description="T2SS protein K second SAM-like" evidence="11">
    <location>
        <begin position="196"/>
        <end position="235"/>
    </location>
</feature>
<evidence type="ECO:0000256" key="9">
    <source>
        <dbReference type="ARBA" id="ARBA00023136"/>
    </source>
</evidence>
<keyword evidence="6 10" id="KW-0812">Transmembrane</keyword>
<dbReference type="InterPro" id="IPR049179">
    <property type="entry name" value="T2SSK_SAM-like_2nd"/>
</dbReference>
<dbReference type="Gene3D" id="3.30.1300.30">
    <property type="entry name" value="GSPII I/J protein-like"/>
    <property type="match status" value="1"/>
</dbReference>
<dbReference type="PIRSF" id="PIRSF002786">
    <property type="entry name" value="XcpX"/>
    <property type="match status" value="1"/>
</dbReference>
<keyword evidence="7" id="KW-0653">Protein transport</keyword>
<evidence type="ECO:0000256" key="4">
    <source>
        <dbReference type="ARBA" id="ARBA00022475"/>
    </source>
</evidence>
<dbReference type="Pfam" id="PF21687">
    <property type="entry name" value="T2SSK_1st"/>
    <property type="match status" value="1"/>
</dbReference>
<evidence type="ECO:0000313" key="14">
    <source>
        <dbReference type="Proteomes" id="UP000228886"/>
    </source>
</evidence>